<evidence type="ECO:0000256" key="1">
    <source>
        <dbReference type="SAM" id="MobiDB-lite"/>
    </source>
</evidence>
<dbReference type="AlphaFoldDB" id="A0AAN6M8W2"/>
<dbReference type="EMBL" id="MU856380">
    <property type="protein sequence ID" value="KAK3896827.1"/>
    <property type="molecule type" value="Genomic_DNA"/>
</dbReference>
<accession>A0AAN6M8W2</accession>
<protein>
    <submittedName>
        <fullName evidence="2">Uncharacterized protein</fullName>
    </submittedName>
</protein>
<dbReference type="Proteomes" id="UP001303889">
    <property type="component" value="Unassembled WGS sequence"/>
</dbReference>
<evidence type="ECO:0000313" key="3">
    <source>
        <dbReference type="Proteomes" id="UP001303889"/>
    </source>
</evidence>
<comment type="caution">
    <text evidence="2">The sequence shown here is derived from an EMBL/GenBank/DDBJ whole genome shotgun (WGS) entry which is preliminary data.</text>
</comment>
<gene>
    <name evidence="2" type="ORF">C8A05DRAFT_20282</name>
</gene>
<feature type="compositionally biased region" description="Basic residues" evidence="1">
    <location>
        <begin position="135"/>
        <end position="161"/>
    </location>
</feature>
<evidence type="ECO:0000313" key="2">
    <source>
        <dbReference type="EMBL" id="KAK3896827.1"/>
    </source>
</evidence>
<reference evidence="2" key="1">
    <citation type="journal article" date="2023" name="Mol. Phylogenet. Evol.">
        <title>Genome-scale phylogeny and comparative genomics of the fungal order Sordariales.</title>
        <authorList>
            <person name="Hensen N."/>
            <person name="Bonometti L."/>
            <person name="Westerberg I."/>
            <person name="Brannstrom I.O."/>
            <person name="Guillou S."/>
            <person name="Cros-Aarteil S."/>
            <person name="Calhoun S."/>
            <person name="Haridas S."/>
            <person name="Kuo A."/>
            <person name="Mondo S."/>
            <person name="Pangilinan J."/>
            <person name="Riley R."/>
            <person name="LaButti K."/>
            <person name="Andreopoulos B."/>
            <person name="Lipzen A."/>
            <person name="Chen C."/>
            <person name="Yan M."/>
            <person name="Daum C."/>
            <person name="Ng V."/>
            <person name="Clum A."/>
            <person name="Steindorff A."/>
            <person name="Ohm R.A."/>
            <person name="Martin F."/>
            <person name="Silar P."/>
            <person name="Natvig D.O."/>
            <person name="Lalanne C."/>
            <person name="Gautier V."/>
            <person name="Ament-Velasquez S.L."/>
            <person name="Kruys A."/>
            <person name="Hutchinson M.I."/>
            <person name="Powell A.J."/>
            <person name="Barry K."/>
            <person name="Miller A.N."/>
            <person name="Grigoriev I.V."/>
            <person name="Debuchy R."/>
            <person name="Gladieux P."/>
            <person name="Hiltunen Thoren M."/>
            <person name="Johannesson H."/>
        </authorList>
    </citation>
    <scope>NUCLEOTIDE SEQUENCE</scope>
    <source>
        <strain evidence="2">CBS 103.79</strain>
    </source>
</reference>
<name>A0AAN6M8W2_9PEZI</name>
<feature type="region of interest" description="Disordered" evidence="1">
    <location>
        <begin position="130"/>
        <end position="161"/>
    </location>
</feature>
<reference evidence="2" key="2">
    <citation type="submission" date="2023-05" db="EMBL/GenBank/DDBJ databases">
        <authorList>
            <consortium name="Lawrence Berkeley National Laboratory"/>
            <person name="Steindorff A."/>
            <person name="Hensen N."/>
            <person name="Bonometti L."/>
            <person name="Westerberg I."/>
            <person name="Brannstrom I.O."/>
            <person name="Guillou S."/>
            <person name="Cros-Aarteil S."/>
            <person name="Calhoun S."/>
            <person name="Haridas S."/>
            <person name="Kuo A."/>
            <person name="Mondo S."/>
            <person name="Pangilinan J."/>
            <person name="Riley R."/>
            <person name="Labutti K."/>
            <person name="Andreopoulos B."/>
            <person name="Lipzen A."/>
            <person name="Chen C."/>
            <person name="Yanf M."/>
            <person name="Daum C."/>
            <person name="Ng V."/>
            <person name="Clum A."/>
            <person name="Ohm R."/>
            <person name="Martin F."/>
            <person name="Silar P."/>
            <person name="Natvig D."/>
            <person name="Lalanne C."/>
            <person name="Gautier V."/>
            <person name="Ament-Velasquez S.L."/>
            <person name="Kruys A."/>
            <person name="Hutchinson M.I."/>
            <person name="Powell A.J."/>
            <person name="Barry K."/>
            <person name="Miller A.N."/>
            <person name="Grigoriev I.V."/>
            <person name="Debuchy R."/>
            <person name="Gladieux P."/>
            <person name="Thoren M.H."/>
            <person name="Johannesson H."/>
        </authorList>
    </citation>
    <scope>NUCLEOTIDE SEQUENCE</scope>
    <source>
        <strain evidence="2">CBS 103.79</strain>
    </source>
</reference>
<keyword evidence="3" id="KW-1185">Reference proteome</keyword>
<organism evidence="2 3">
    <name type="scientific">Staphylotrichum tortipilum</name>
    <dbReference type="NCBI Taxonomy" id="2831512"/>
    <lineage>
        <taxon>Eukaryota</taxon>
        <taxon>Fungi</taxon>
        <taxon>Dikarya</taxon>
        <taxon>Ascomycota</taxon>
        <taxon>Pezizomycotina</taxon>
        <taxon>Sordariomycetes</taxon>
        <taxon>Sordariomycetidae</taxon>
        <taxon>Sordariales</taxon>
        <taxon>Chaetomiaceae</taxon>
        <taxon>Staphylotrichum</taxon>
    </lineage>
</organism>
<sequence>MLPEHHRNCQNTILGGVVLFDRRDPESEPDADLDAVYYHSRRDGVTYRIYQLLPEQRKALLDFLLAEEPPSECPLPILGDANNRIRVDPQEPIRETGIYRDLWERKDYVPRSRNEGIRCVRNQLDFPTTDDEIKGRRRASLRNRKHFHSGRRAKRPRRSEP</sequence>
<proteinExistence type="predicted"/>